<evidence type="ECO:0000256" key="1">
    <source>
        <dbReference type="SAM" id="SignalP"/>
    </source>
</evidence>
<feature type="signal peptide" evidence="1">
    <location>
        <begin position="1"/>
        <end position="19"/>
    </location>
</feature>
<proteinExistence type="predicted"/>
<sequence length="231" mass="24305">MVKGNTIIAVASLVIAATAYQPSASYYERALQDYDLEARDYDEYSDILERDPDPFAIGGALAGASAGTGLFGGLLSAIGNVVPGKAGEGLRGAGQVVTGVGKGLTRRSEIPDDVHEYVVRNIDEEDIQYLREFYDKYSDLLEREPEPFSIGGAMAGATAGTGLFGGLLSAIGNVVPGKPGEGLRGAGQVITGVGKGLSGRDEILDDEYAARDSEDLIERWLGWEGDINGLD</sequence>
<reference evidence="2 3" key="1">
    <citation type="journal article" date="2019" name="Nat. Ecol. Evol.">
        <title>Megaphylogeny resolves global patterns of mushroom evolution.</title>
        <authorList>
            <person name="Varga T."/>
            <person name="Krizsan K."/>
            <person name="Foldi C."/>
            <person name="Dima B."/>
            <person name="Sanchez-Garcia M."/>
            <person name="Sanchez-Ramirez S."/>
            <person name="Szollosi G.J."/>
            <person name="Szarkandi J.G."/>
            <person name="Papp V."/>
            <person name="Albert L."/>
            <person name="Andreopoulos W."/>
            <person name="Angelini C."/>
            <person name="Antonin V."/>
            <person name="Barry K.W."/>
            <person name="Bougher N.L."/>
            <person name="Buchanan P."/>
            <person name="Buyck B."/>
            <person name="Bense V."/>
            <person name="Catcheside P."/>
            <person name="Chovatia M."/>
            <person name="Cooper J."/>
            <person name="Damon W."/>
            <person name="Desjardin D."/>
            <person name="Finy P."/>
            <person name="Geml J."/>
            <person name="Haridas S."/>
            <person name="Hughes K."/>
            <person name="Justo A."/>
            <person name="Karasinski D."/>
            <person name="Kautmanova I."/>
            <person name="Kiss B."/>
            <person name="Kocsube S."/>
            <person name="Kotiranta H."/>
            <person name="LaButti K.M."/>
            <person name="Lechner B.E."/>
            <person name="Liimatainen K."/>
            <person name="Lipzen A."/>
            <person name="Lukacs Z."/>
            <person name="Mihaltcheva S."/>
            <person name="Morgado L.N."/>
            <person name="Niskanen T."/>
            <person name="Noordeloos M.E."/>
            <person name="Ohm R.A."/>
            <person name="Ortiz-Santana B."/>
            <person name="Ovrebo C."/>
            <person name="Racz N."/>
            <person name="Riley R."/>
            <person name="Savchenko A."/>
            <person name="Shiryaev A."/>
            <person name="Soop K."/>
            <person name="Spirin V."/>
            <person name="Szebenyi C."/>
            <person name="Tomsovsky M."/>
            <person name="Tulloss R.E."/>
            <person name="Uehling J."/>
            <person name="Grigoriev I.V."/>
            <person name="Vagvolgyi C."/>
            <person name="Papp T."/>
            <person name="Martin F.M."/>
            <person name="Miettinen O."/>
            <person name="Hibbett D.S."/>
            <person name="Nagy L.G."/>
        </authorList>
    </citation>
    <scope>NUCLEOTIDE SEQUENCE [LARGE SCALE GENOMIC DNA]</scope>
    <source>
        <strain evidence="2 3">FP101781</strain>
    </source>
</reference>
<dbReference type="EMBL" id="QPFP01000064">
    <property type="protein sequence ID" value="TEB24711.1"/>
    <property type="molecule type" value="Genomic_DNA"/>
</dbReference>
<evidence type="ECO:0000313" key="2">
    <source>
        <dbReference type="EMBL" id="TEB24711.1"/>
    </source>
</evidence>
<organism evidence="2 3">
    <name type="scientific">Coprinellus micaceus</name>
    <name type="common">Glistening ink-cap mushroom</name>
    <name type="synonym">Coprinus micaceus</name>
    <dbReference type="NCBI Taxonomy" id="71717"/>
    <lineage>
        <taxon>Eukaryota</taxon>
        <taxon>Fungi</taxon>
        <taxon>Dikarya</taxon>
        <taxon>Basidiomycota</taxon>
        <taxon>Agaricomycotina</taxon>
        <taxon>Agaricomycetes</taxon>
        <taxon>Agaricomycetidae</taxon>
        <taxon>Agaricales</taxon>
        <taxon>Agaricineae</taxon>
        <taxon>Psathyrellaceae</taxon>
        <taxon>Coprinellus</taxon>
    </lineage>
</organism>
<dbReference type="AlphaFoldDB" id="A0A4Y7SSM2"/>
<evidence type="ECO:0000313" key="3">
    <source>
        <dbReference type="Proteomes" id="UP000298030"/>
    </source>
</evidence>
<protein>
    <recommendedName>
        <fullName evidence="4">Glycine zipper 2TM domain-containing protein</fullName>
    </recommendedName>
</protein>
<accession>A0A4Y7SSM2</accession>
<name>A0A4Y7SSM2_COPMI</name>
<keyword evidence="1" id="KW-0732">Signal</keyword>
<comment type="caution">
    <text evidence="2">The sequence shown here is derived from an EMBL/GenBank/DDBJ whole genome shotgun (WGS) entry which is preliminary data.</text>
</comment>
<keyword evidence="3" id="KW-1185">Reference proteome</keyword>
<gene>
    <name evidence="2" type="ORF">FA13DRAFT_1739056</name>
</gene>
<feature type="chain" id="PRO_5021409490" description="Glycine zipper 2TM domain-containing protein" evidence="1">
    <location>
        <begin position="20"/>
        <end position="231"/>
    </location>
</feature>
<dbReference type="Proteomes" id="UP000298030">
    <property type="component" value="Unassembled WGS sequence"/>
</dbReference>
<evidence type="ECO:0008006" key="4">
    <source>
        <dbReference type="Google" id="ProtNLM"/>
    </source>
</evidence>